<evidence type="ECO:0008006" key="4">
    <source>
        <dbReference type="Google" id="ProtNLM"/>
    </source>
</evidence>
<feature type="transmembrane region" description="Helical" evidence="1">
    <location>
        <begin position="48"/>
        <end position="68"/>
    </location>
</feature>
<dbReference type="AlphaFoldDB" id="A0A5C8HPH8"/>
<dbReference type="OrthoDB" id="4962947at2"/>
<name>A0A5C8HPH8_9MICO</name>
<dbReference type="EMBL" id="VRSW01000002">
    <property type="protein sequence ID" value="TXK04470.1"/>
    <property type="molecule type" value="Genomic_DNA"/>
</dbReference>
<feature type="transmembrane region" description="Helical" evidence="1">
    <location>
        <begin position="88"/>
        <end position="107"/>
    </location>
</feature>
<feature type="transmembrane region" description="Helical" evidence="1">
    <location>
        <begin position="244"/>
        <end position="264"/>
    </location>
</feature>
<comment type="caution">
    <text evidence="2">The sequence shown here is derived from an EMBL/GenBank/DDBJ whole genome shotgun (WGS) entry which is preliminary data.</text>
</comment>
<proteinExistence type="predicted"/>
<dbReference type="Pfam" id="PF12730">
    <property type="entry name" value="ABC2_membrane_4"/>
    <property type="match status" value="1"/>
</dbReference>
<accession>A0A5C8HPH8</accession>
<evidence type="ECO:0000313" key="2">
    <source>
        <dbReference type="EMBL" id="TXK04470.1"/>
    </source>
</evidence>
<keyword evidence="1" id="KW-0812">Transmembrane</keyword>
<sequence>MGSRSGRHCGGYVYPSRPVRGDIMARAHFRDTLRAEFTKALSLRSIQATIAAALVVPGLLALASGFAFDPDRRAQFPLESQGFETAGFGQPLVILLAALIVGTEYLDGQLRTTLIATPNRGRVLSAKVFIIAVLSAGIGLISISLSVLMKHAALGEYGMTFNEVSAGMIWNLVGVAVNYMLIALIAASITLLARTFIVTLAVLIPMVLGVTVSLVSLIPLLKFLPDLAGIQLLMEYPGLDVLDPLPGAAVMTIWTFALCGTAWFRFRSRDTLS</sequence>
<feature type="transmembrane region" description="Helical" evidence="1">
    <location>
        <begin position="200"/>
        <end position="224"/>
    </location>
</feature>
<feature type="transmembrane region" description="Helical" evidence="1">
    <location>
        <begin position="169"/>
        <end position="193"/>
    </location>
</feature>
<protein>
    <recommendedName>
        <fullName evidence="4">ABC transporter permease</fullName>
    </recommendedName>
</protein>
<keyword evidence="3" id="KW-1185">Reference proteome</keyword>
<keyword evidence="1" id="KW-1133">Transmembrane helix</keyword>
<reference evidence="2 3" key="1">
    <citation type="submission" date="2019-08" db="EMBL/GenBank/DDBJ databases">
        <authorList>
            <person name="Dong K."/>
        </authorList>
    </citation>
    <scope>NUCLEOTIDE SEQUENCE [LARGE SCALE GENOMIC DNA]</scope>
    <source>
        <strain evidence="2 3">M4-8</strain>
    </source>
</reference>
<gene>
    <name evidence="2" type="ORF">FVP60_07155</name>
</gene>
<evidence type="ECO:0000256" key="1">
    <source>
        <dbReference type="SAM" id="Phobius"/>
    </source>
</evidence>
<evidence type="ECO:0000313" key="3">
    <source>
        <dbReference type="Proteomes" id="UP000321196"/>
    </source>
</evidence>
<dbReference type="Proteomes" id="UP000321196">
    <property type="component" value="Unassembled WGS sequence"/>
</dbReference>
<feature type="transmembrane region" description="Helical" evidence="1">
    <location>
        <begin position="128"/>
        <end position="149"/>
    </location>
</feature>
<keyword evidence="1" id="KW-0472">Membrane</keyword>
<organism evidence="2 3">
    <name type="scientific">Microbacterium mitrae</name>
    <dbReference type="NCBI Taxonomy" id="664640"/>
    <lineage>
        <taxon>Bacteria</taxon>
        <taxon>Bacillati</taxon>
        <taxon>Actinomycetota</taxon>
        <taxon>Actinomycetes</taxon>
        <taxon>Micrococcales</taxon>
        <taxon>Microbacteriaceae</taxon>
        <taxon>Microbacterium</taxon>
    </lineage>
</organism>